<keyword evidence="1" id="KW-1133">Transmembrane helix</keyword>
<dbReference type="Gene3D" id="3.30.700.10">
    <property type="entry name" value="Glycoprotein, Type 4 Pilin"/>
    <property type="match status" value="1"/>
</dbReference>
<dbReference type="Proteomes" id="UP000233654">
    <property type="component" value="Unassembled WGS sequence"/>
</dbReference>
<proteinExistence type="predicted"/>
<dbReference type="SUPFAM" id="SSF54523">
    <property type="entry name" value="Pili subunits"/>
    <property type="match status" value="1"/>
</dbReference>
<protein>
    <recommendedName>
        <fullName evidence="4">Prepilin-type N-terminal cleavage/methylation domain-containing protein</fullName>
    </recommendedName>
</protein>
<keyword evidence="1" id="KW-0472">Membrane</keyword>
<evidence type="ECO:0000256" key="1">
    <source>
        <dbReference type="SAM" id="Phobius"/>
    </source>
</evidence>
<sequence>MSKYLHGEKGFTLIELMIVILIIAILVAIAIPVFLAAKKNAQTRTCQANMRTIDGAVNTYCAQYEAYPPAGAVSAELGPSFLKRNPTCPGATPAAYTLSSVSGDVTGINPPYVSCPSVGTVTDHTI</sequence>
<dbReference type="InterPro" id="IPR012902">
    <property type="entry name" value="N_methyl_site"/>
</dbReference>
<dbReference type="EMBL" id="PHEX01000009">
    <property type="protein sequence ID" value="PKQ28661.1"/>
    <property type="molecule type" value="Genomic_DNA"/>
</dbReference>
<dbReference type="PANTHER" id="PTHR30093">
    <property type="entry name" value="GENERAL SECRETION PATHWAY PROTEIN G"/>
    <property type="match status" value="1"/>
</dbReference>
<evidence type="ECO:0000313" key="2">
    <source>
        <dbReference type="EMBL" id="PKQ28661.1"/>
    </source>
</evidence>
<feature type="transmembrane region" description="Helical" evidence="1">
    <location>
        <begin position="12"/>
        <end position="35"/>
    </location>
</feature>
<evidence type="ECO:0000313" key="3">
    <source>
        <dbReference type="Proteomes" id="UP000233654"/>
    </source>
</evidence>
<organism evidence="2 3">
    <name type="scientific">Candidatus Anoxymicrobium japonicum</name>
    <dbReference type="NCBI Taxonomy" id="2013648"/>
    <lineage>
        <taxon>Bacteria</taxon>
        <taxon>Bacillati</taxon>
        <taxon>Actinomycetota</taxon>
        <taxon>Candidatus Geothermincolia</taxon>
        <taxon>Candidatus Geothermincolales</taxon>
        <taxon>Candidatus Anoxymicrobiaceae</taxon>
        <taxon>Candidatus Anoxymicrobium</taxon>
    </lineage>
</organism>
<comment type="caution">
    <text evidence="2">The sequence shown here is derived from an EMBL/GenBank/DDBJ whole genome shotgun (WGS) entry which is preliminary data.</text>
</comment>
<dbReference type="NCBIfam" id="TIGR02532">
    <property type="entry name" value="IV_pilin_GFxxxE"/>
    <property type="match status" value="1"/>
</dbReference>
<name>A0A2N3G7G9_9ACTN</name>
<accession>A0A2N3G7G9</accession>
<dbReference type="InterPro" id="IPR045584">
    <property type="entry name" value="Pilin-like"/>
</dbReference>
<dbReference type="Pfam" id="PF07963">
    <property type="entry name" value="N_methyl"/>
    <property type="match status" value="1"/>
</dbReference>
<reference evidence="2 3" key="1">
    <citation type="journal article" date="2017" name="ISME J.">
        <title>Potential for microbial H2 and metal transformations associated with novel bacteria and archaea in deep terrestrial subsurface sediments.</title>
        <authorList>
            <person name="Hernsdorf A.W."/>
            <person name="Amano Y."/>
            <person name="Miyakawa K."/>
            <person name="Ise K."/>
            <person name="Suzuki Y."/>
            <person name="Anantharaman K."/>
            <person name="Probst A."/>
            <person name="Burstein D."/>
            <person name="Thomas B.C."/>
            <person name="Banfield J.F."/>
        </authorList>
    </citation>
    <scope>NUCLEOTIDE SEQUENCE [LARGE SCALE GENOMIC DNA]</scope>
    <source>
        <strain evidence="2">HGW-Actinobacteria-3</strain>
    </source>
</reference>
<gene>
    <name evidence="2" type="ORF">CVT63_01745</name>
</gene>
<dbReference type="PROSITE" id="PS00409">
    <property type="entry name" value="PROKAR_NTER_METHYL"/>
    <property type="match status" value="1"/>
</dbReference>
<keyword evidence="1" id="KW-0812">Transmembrane</keyword>
<evidence type="ECO:0008006" key="4">
    <source>
        <dbReference type="Google" id="ProtNLM"/>
    </source>
</evidence>
<dbReference type="AlphaFoldDB" id="A0A2N3G7G9"/>